<dbReference type="OrthoDB" id="10362187at2759"/>
<evidence type="ECO:0000313" key="2">
    <source>
        <dbReference type="Proteomes" id="UP001149163"/>
    </source>
</evidence>
<reference evidence="1" key="2">
    <citation type="journal article" date="2023" name="IMA Fungus">
        <title>Comparative genomic study of the Penicillium genus elucidates a diverse pangenome and 15 lateral gene transfer events.</title>
        <authorList>
            <person name="Petersen C."/>
            <person name="Sorensen T."/>
            <person name="Nielsen M.R."/>
            <person name="Sondergaard T.E."/>
            <person name="Sorensen J.L."/>
            <person name="Fitzpatrick D.A."/>
            <person name="Frisvad J.C."/>
            <person name="Nielsen K.L."/>
        </authorList>
    </citation>
    <scope>NUCLEOTIDE SEQUENCE</scope>
    <source>
        <strain evidence="1">IBT 26290</strain>
    </source>
</reference>
<keyword evidence="2" id="KW-1185">Reference proteome</keyword>
<comment type="caution">
    <text evidence="1">The sequence shown here is derived from an EMBL/GenBank/DDBJ whole genome shotgun (WGS) entry which is preliminary data.</text>
</comment>
<accession>A0A9W9HXJ5</accession>
<dbReference type="AlphaFoldDB" id="A0A9W9HXJ5"/>
<dbReference type="RefSeq" id="XP_056541113.1">
    <property type="nucleotide sequence ID" value="XM_056688684.1"/>
</dbReference>
<gene>
    <name evidence="1" type="ORF">N7482_006559</name>
</gene>
<organism evidence="1 2">
    <name type="scientific">Penicillium canariense</name>
    <dbReference type="NCBI Taxonomy" id="189055"/>
    <lineage>
        <taxon>Eukaryota</taxon>
        <taxon>Fungi</taxon>
        <taxon>Dikarya</taxon>
        <taxon>Ascomycota</taxon>
        <taxon>Pezizomycotina</taxon>
        <taxon>Eurotiomycetes</taxon>
        <taxon>Eurotiomycetidae</taxon>
        <taxon>Eurotiales</taxon>
        <taxon>Aspergillaceae</taxon>
        <taxon>Penicillium</taxon>
    </lineage>
</organism>
<proteinExistence type="predicted"/>
<evidence type="ECO:0000313" key="1">
    <source>
        <dbReference type="EMBL" id="KAJ5159555.1"/>
    </source>
</evidence>
<dbReference type="GeneID" id="81427860"/>
<name>A0A9W9HXJ5_9EURO</name>
<dbReference type="EMBL" id="JAPQKN010000004">
    <property type="protein sequence ID" value="KAJ5159555.1"/>
    <property type="molecule type" value="Genomic_DNA"/>
</dbReference>
<sequence length="179" mass="20873">MSSYTNFPTGKDEQISMFLAQRENMFHALMGWHNELLQNPYSRANVASQLEHFQNDFPHLSALVRVIRVSRGPVPEDERLGWETCWNDKVRCIQHYLDICIKYMRDLEKGWGTGNLAIFVSMIAVSIGRLHYEKGFDEFTTKMFQLAASMSHHEYSSGLWSVWTEMVKIVHRGCDYCLD</sequence>
<dbReference type="Proteomes" id="UP001149163">
    <property type="component" value="Unassembled WGS sequence"/>
</dbReference>
<protein>
    <submittedName>
        <fullName evidence="1">Uncharacterized protein</fullName>
    </submittedName>
</protein>
<reference evidence="1" key="1">
    <citation type="submission" date="2022-11" db="EMBL/GenBank/DDBJ databases">
        <authorList>
            <person name="Petersen C."/>
        </authorList>
    </citation>
    <scope>NUCLEOTIDE SEQUENCE</scope>
    <source>
        <strain evidence="1">IBT 26290</strain>
    </source>
</reference>